<dbReference type="AlphaFoldDB" id="A0A1B7JEE5"/>
<keyword evidence="3" id="KW-1185">Reference proteome</keyword>
<accession>A0A1B7JEE5</accession>
<gene>
    <name evidence="2" type="ORF">M989_04198</name>
</gene>
<proteinExistence type="predicted"/>
<protein>
    <submittedName>
        <fullName evidence="2">Uncharacterized protein</fullName>
    </submittedName>
</protein>
<comment type="caution">
    <text evidence="2">The sequence shown here is derived from an EMBL/GenBank/DDBJ whole genome shotgun (WGS) entry which is preliminary data.</text>
</comment>
<evidence type="ECO:0000313" key="3">
    <source>
        <dbReference type="Proteomes" id="UP000078386"/>
    </source>
</evidence>
<organism evidence="2 3">
    <name type="scientific">Kluyvera georgiana ATCC 51603</name>
    <dbReference type="NCBI Taxonomy" id="1354264"/>
    <lineage>
        <taxon>Bacteria</taxon>
        <taxon>Pseudomonadati</taxon>
        <taxon>Pseudomonadota</taxon>
        <taxon>Gammaproteobacteria</taxon>
        <taxon>Enterobacterales</taxon>
        <taxon>Enterobacteriaceae</taxon>
        <taxon>Kluyvera</taxon>
    </lineage>
</organism>
<dbReference type="PATRIC" id="fig|1354264.4.peg.4345"/>
<dbReference type="Proteomes" id="UP000078386">
    <property type="component" value="Unassembled WGS sequence"/>
</dbReference>
<evidence type="ECO:0000256" key="1">
    <source>
        <dbReference type="SAM" id="MobiDB-lite"/>
    </source>
</evidence>
<dbReference type="EMBL" id="LXEU01000085">
    <property type="protein sequence ID" value="OAT46226.1"/>
    <property type="molecule type" value="Genomic_DNA"/>
</dbReference>
<sequence>MTNTSNKVERGIITFFDFEKFGLYQILQGKPPKLMESNMDSVLEGLREWISSRSVLQSVPWGNQSNRRIKAFCKNLSYDKETGDYLFVIWKTIGDSKGDIQGIEANSMIDETSDNVVSASETQDGKNYIWGLPCYYWVIPEYNKVASIRFPSSYADTDLFCQYIKAYVDYRFEDPCKVIHDIEIPRKGNPEPSMFKRVFFKKGKHSLTFKVLAKQTRKITKGANIAELCKKITHIVYHDVIETNVPDSRTEWQKLFDKFGGIFSNSSPVLSKRHKVELLVEGQPSPEEFERLIEEYLEDYDPVEISENDVTVSDDSTDEKQDKNQVRIGFKVNGKNGATTWLDEYVLRHEIYTSLGNRNKHYSSSYLLSIVKSHRKDLIDYLKEDNIKETDEELSYTKADNDGEGNVTGLGA</sequence>
<reference evidence="2 3" key="1">
    <citation type="submission" date="2016-04" db="EMBL/GenBank/DDBJ databases">
        <title>ATOL: Assembling a taxonomically balanced genome-scale reconstruction of the evolutionary history of the Enterobacteriaceae.</title>
        <authorList>
            <person name="Plunkett G.III."/>
            <person name="Neeno-Eckwall E.C."/>
            <person name="Glasner J.D."/>
            <person name="Perna N.T."/>
        </authorList>
    </citation>
    <scope>NUCLEOTIDE SEQUENCE [LARGE SCALE GENOMIC DNA]</scope>
    <source>
        <strain evidence="2 3">ATCC 51603</strain>
    </source>
</reference>
<evidence type="ECO:0000313" key="2">
    <source>
        <dbReference type="EMBL" id="OAT46226.1"/>
    </source>
</evidence>
<feature type="region of interest" description="Disordered" evidence="1">
    <location>
        <begin position="392"/>
        <end position="412"/>
    </location>
</feature>
<name>A0A1B7JEE5_9ENTR</name>
<dbReference type="RefSeq" id="WP_064548569.1">
    <property type="nucleotide sequence ID" value="NZ_LXEU01000085.1"/>
</dbReference>